<keyword evidence="2" id="KW-1185">Reference proteome</keyword>
<proteinExistence type="predicted"/>
<dbReference type="EMBL" id="BPLR01011211">
    <property type="protein sequence ID" value="GIY44919.1"/>
    <property type="molecule type" value="Genomic_DNA"/>
</dbReference>
<reference evidence="1 2" key="1">
    <citation type="submission" date="2021-06" db="EMBL/GenBank/DDBJ databases">
        <title>Caerostris extrusa draft genome.</title>
        <authorList>
            <person name="Kono N."/>
            <person name="Arakawa K."/>
        </authorList>
    </citation>
    <scope>NUCLEOTIDE SEQUENCE [LARGE SCALE GENOMIC DNA]</scope>
</reference>
<sequence length="78" mass="8404">MTAQAPAVNEANVSGYERFQLGRAGHKGYWLRKTSKDRYCDLQRSALKSTVIIEATGSEIGGGTVRTLMIGSVVDALT</sequence>
<protein>
    <submittedName>
        <fullName evidence="1">Uncharacterized protein</fullName>
    </submittedName>
</protein>
<evidence type="ECO:0000313" key="1">
    <source>
        <dbReference type="EMBL" id="GIY44919.1"/>
    </source>
</evidence>
<dbReference type="AlphaFoldDB" id="A0AAV4TI69"/>
<organism evidence="1 2">
    <name type="scientific">Caerostris extrusa</name>
    <name type="common">Bark spider</name>
    <name type="synonym">Caerostris bankana</name>
    <dbReference type="NCBI Taxonomy" id="172846"/>
    <lineage>
        <taxon>Eukaryota</taxon>
        <taxon>Metazoa</taxon>
        <taxon>Ecdysozoa</taxon>
        <taxon>Arthropoda</taxon>
        <taxon>Chelicerata</taxon>
        <taxon>Arachnida</taxon>
        <taxon>Araneae</taxon>
        <taxon>Araneomorphae</taxon>
        <taxon>Entelegynae</taxon>
        <taxon>Araneoidea</taxon>
        <taxon>Araneidae</taxon>
        <taxon>Caerostris</taxon>
    </lineage>
</organism>
<gene>
    <name evidence="1" type="ORF">CEXT_427091</name>
</gene>
<accession>A0AAV4TI69</accession>
<comment type="caution">
    <text evidence="1">The sequence shown here is derived from an EMBL/GenBank/DDBJ whole genome shotgun (WGS) entry which is preliminary data.</text>
</comment>
<evidence type="ECO:0000313" key="2">
    <source>
        <dbReference type="Proteomes" id="UP001054945"/>
    </source>
</evidence>
<dbReference type="Proteomes" id="UP001054945">
    <property type="component" value="Unassembled WGS sequence"/>
</dbReference>
<name>A0AAV4TI69_CAEEX</name>